<reference evidence="1 2" key="1">
    <citation type="journal article" date="2020" name="Int. J. Syst. Evol. Microbiol.">
        <title>Description and complete genome sequences of Bradyrhizobium symbiodeficiens sp. nov., a non-symbiotic bacterium associated with legumes native to Canada.</title>
        <authorList>
            <person name="Bromfield E.S.P."/>
            <person name="Cloutier S."/>
            <person name="Nguyen H.D.T."/>
        </authorList>
    </citation>
    <scope>NUCLEOTIDE SEQUENCE [LARGE SCALE GENOMIC DNA]</scope>
    <source>
        <strain evidence="1 2">101S1MB</strain>
    </source>
</reference>
<evidence type="ECO:0000313" key="1">
    <source>
        <dbReference type="EMBL" id="QIP10943.1"/>
    </source>
</evidence>
<organism evidence="1 2">
    <name type="scientific">Bradyrhizobium symbiodeficiens</name>
    <dbReference type="NCBI Taxonomy" id="1404367"/>
    <lineage>
        <taxon>Bacteria</taxon>
        <taxon>Pseudomonadati</taxon>
        <taxon>Pseudomonadota</taxon>
        <taxon>Alphaproteobacteria</taxon>
        <taxon>Hyphomicrobiales</taxon>
        <taxon>Nitrobacteraceae</taxon>
        <taxon>Bradyrhizobium</taxon>
    </lineage>
</organism>
<evidence type="ECO:0000313" key="2">
    <source>
        <dbReference type="Proteomes" id="UP000500895"/>
    </source>
</evidence>
<gene>
    <name evidence="1" type="ORF">HAV00_18935</name>
</gene>
<proteinExistence type="predicted"/>
<dbReference type="Proteomes" id="UP000500895">
    <property type="component" value="Chromosome"/>
</dbReference>
<protein>
    <submittedName>
        <fullName evidence="1">Uncharacterized protein</fullName>
    </submittedName>
</protein>
<dbReference type="EMBL" id="CP050066">
    <property type="protein sequence ID" value="QIP10943.1"/>
    <property type="molecule type" value="Genomic_DNA"/>
</dbReference>
<accession>A0A6G9AFG6</accession>
<sequence length="88" mass="9650">MNSTWYVTFEVRQRGLLLKQRSPRETKTFATEAEAKLFARAKLDEGLAVFAGTINPRLPRRVIPASCIADWLAEGQDGTGSPGTPDGD</sequence>
<name>A0A6G9AFG6_9BRAD</name>
<dbReference type="AlphaFoldDB" id="A0A6G9AFG6"/>